<gene>
    <name evidence="1" type="ORF">LCGC14_1110150</name>
</gene>
<sequence>MLQRVASLIRMLPPLTNNRGLLSASGATKPVNGTDGFQTGCIFQHTDGTADTALYINEGSVTSCNFNAVIGSVDYGSFSSITAGSGIQITSSVTSVHSIFSDDGGANVGSSVRGVRSRTLLTVDQSAGTIRSLQGQLKLVDLIDVATGVYTSLQGYLELAGTHITSSGATLSCIDASLEITTLLTTASGGTACGIRVETTGAGTITNNGRCAGIVIEAASGAADWPVGILMTGLDVIVGLQIGAQANVKDSGVVLASGRTGALKVYTDDSGSSVATSSRGILSRTLLTVDQAGGTIRALQGQLKALNLVDVGTGVYTALQGYVELAGTHIANSTGTLSCIDASLEITTSLTIASGGFACGIRVETTGAGTITNNGTCAGILVQKVSGAAAWPVGLLIDTAASTTGISIGTCTTGITIGTTTTGISIGTTTTGITFTSTMNAGLSFSSATFSPNTARNNQAIEIGGRGADELTITFAGGAGAEHFEPIQMNFDFAGTDPASTSTVNIWQGAITLDTNDLAAVRLKWSDLLTTVAKDVTDVYIHQAEIVFSGVTTASGEVAVADLVLDAGAGTITNSAWRGLNVTLRGSATPAASQNIFLNVDSGATVDTGVQIQAAGTMTNAIRIGTAAYADTPTNLFAFPAAATAPIEAGSYATHAGTIVRISVLVGGAQYYMLASTAPST</sequence>
<comment type="caution">
    <text evidence="1">The sequence shown here is derived from an EMBL/GenBank/DDBJ whole genome shotgun (WGS) entry which is preliminary data.</text>
</comment>
<organism evidence="1">
    <name type="scientific">marine sediment metagenome</name>
    <dbReference type="NCBI Taxonomy" id="412755"/>
    <lineage>
        <taxon>unclassified sequences</taxon>
        <taxon>metagenomes</taxon>
        <taxon>ecological metagenomes</taxon>
    </lineage>
</organism>
<dbReference type="EMBL" id="LAZR01005059">
    <property type="protein sequence ID" value="KKN03194.1"/>
    <property type="molecule type" value="Genomic_DNA"/>
</dbReference>
<dbReference type="AlphaFoldDB" id="A0A0F9MBR5"/>
<accession>A0A0F9MBR5</accession>
<name>A0A0F9MBR5_9ZZZZ</name>
<protein>
    <submittedName>
        <fullName evidence="1">Uncharacterized protein</fullName>
    </submittedName>
</protein>
<proteinExistence type="predicted"/>
<evidence type="ECO:0000313" key="1">
    <source>
        <dbReference type="EMBL" id="KKN03194.1"/>
    </source>
</evidence>
<reference evidence="1" key="1">
    <citation type="journal article" date="2015" name="Nature">
        <title>Complex archaea that bridge the gap between prokaryotes and eukaryotes.</title>
        <authorList>
            <person name="Spang A."/>
            <person name="Saw J.H."/>
            <person name="Jorgensen S.L."/>
            <person name="Zaremba-Niedzwiedzka K."/>
            <person name="Martijn J."/>
            <person name="Lind A.E."/>
            <person name="van Eijk R."/>
            <person name="Schleper C."/>
            <person name="Guy L."/>
            <person name="Ettema T.J."/>
        </authorList>
    </citation>
    <scope>NUCLEOTIDE SEQUENCE</scope>
</reference>